<dbReference type="EMBL" id="PJAI02000047">
    <property type="protein sequence ID" value="TYK64171.1"/>
    <property type="molecule type" value="Genomic_DNA"/>
</dbReference>
<evidence type="ECO:0000313" key="1">
    <source>
        <dbReference type="EMBL" id="TYK64171.1"/>
    </source>
</evidence>
<dbReference type="Pfam" id="PF10711">
    <property type="entry name" value="DUF2513"/>
    <property type="match status" value="1"/>
</dbReference>
<dbReference type="InterPro" id="IPR019650">
    <property type="entry name" value="DUF2513"/>
</dbReference>
<evidence type="ECO:0000313" key="2">
    <source>
        <dbReference type="Proteomes" id="UP000815846"/>
    </source>
</evidence>
<keyword evidence="2" id="KW-1185">Reference proteome</keyword>
<dbReference type="RefSeq" id="WP_101343754.1">
    <property type="nucleotide sequence ID" value="NZ_PJAI02000047.1"/>
</dbReference>
<protein>
    <submittedName>
        <fullName evidence="1">DUF2513 domain-containing protein</fullName>
    </submittedName>
</protein>
<organism evidence="1 2">
    <name type="scientific">Colwellia echini</name>
    <dbReference type="NCBI Taxonomy" id="1982103"/>
    <lineage>
        <taxon>Bacteria</taxon>
        <taxon>Pseudomonadati</taxon>
        <taxon>Pseudomonadota</taxon>
        <taxon>Gammaproteobacteria</taxon>
        <taxon>Alteromonadales</taxon>
        <taxon>Colwelliaceae</taxon>
        <taxon>Colwellia</taxon>
    </lineage>
</organism>
<dbReference type="Proteomes" id="UP000815846">
    <property type="component" value="Unassembled WGS sequence"/>
</dbReference>
<name>A0ABY3MSK7_9GAMM</name>
<comment type="caution">
    <text evidence="1">The sequence shown here is derived from an EMBL/GenBank/DDBJ whole genome shotgun (WGS) entry which is preliminary data.</text>
</comment>
<proteinExistence type="predicted"/>
<reference evidence="1 2" key="1">
    <citation type="submission" date="2019-08" db="EMBL/GenBank/DDBJ databases">
        <title>Microbe sample from Colwellia echini.</title>
        <authorList>
            <person name="Christiansen L."/>
            <person name="Pathiraja D."/>
            <person name="Schultz-Johansen M."/>
            <person name="Choi I.-G."/>
            <person name="Stougaard P."/>
        </authorList>
    </citation>
    <scope>NUCLEOTIDE SEQUENCE [LARGE SCALE GENOMIC DNA]</scope>
    <source>
        <strain evidence="1 2">A3</strain>
    </source>
</reference>
<gene>
    <name evidence="1" type="ORF">CWS31_017060</name>
</gene>
<accession>A0ABY3MSK7</accession>
<sequence length="120" mass="13330">MKRDWDVIREILIATESLEPNQSLTLSAFDADKAFNISYHVELLDEAGIIYASLSQELGRGPTQFHVHRLTWDGHEFLDSIKSKSTWDKTKSLISEKGGAMSFDVIKGVAVHIGKSALGL</sequence>